<name>A0A1G2LEV7_9BACT</name>
<dbReference type="GO" id="GO:0047355">
    <property type="term" value="F:CDP-glycerol glycerophosphotransferase activity"/>
    <property type="evidence" value="ECO:0007669"/>
    <property type="project" value="InterPro"/>
</dbReference>
<dbReference type="SUPFAM" id="SSF53756">
    <property type="entry name" value="UDP-Glycosyltransferase/glycogen phosphorylase"/>
    <property type="match status" value="1"/>
</dbReference>
<dbReference type="Proteomes" id="UP000178977">
    <property type="component" value="Unassembled WGS sequence"/>
</dbReference>
<dbReference type="InterPro" id="IPR007554">
    <property type="entry name" value="Glycerophosphate_synth"/>
</dbReference>
<dbReference type="STRING" id="1802281.A3A44_01395"/>
<sequence>MQTVFITCIRGLISRNILMTDAFRILRDTPNIRIVLLAPETRVAILQKEFGDPNVVVIGVKTPPLKGLDRMLWTVSTNLLWSGTREVQRRAKFARDRNYFDYAVSKFFALLGRFLPIRAFFRVVYAWLDPGDEFDAIFNHYHPDLLFSTDIYDIGDVKLARAAARRGVPVVGMVRSWDNVTSKTLLNVIPEHVLVNARRIREELIAYGDVPPERITIVGVPHYDHYLNIKERTPRALFLKRFGFDPARPVILFAPSSDRYLKGDPVAPVILDTLAGLGAQVLVRMPLVGKSELEGSRPPPGVVFDFPSNSADFIAVRLDRAADQHLADSLSASDLVITWASTMIVDAAVFDKPIVLVGFDATPRPYGDSIQQYYDYDHQKRIIETGGCRLARSPEELAAIVQEYIANPKKDAEGRAVIVKEYCETLDGKSGERLAKFLLERIAE</sequence>
<dbReference type="Pfam" id="PF04464">
    <property type="entry name" value="Glyphos_transf"/>
    <property type="match status" value="1"/>
</dbReference>
<dbReference type="Gene3D" id="3.40.50.12580">
    <property type="match status" value="1"/>
</dbReference>
<evidence type="ECO:0000313" key="2">
    <source>
        <dbReference type="Proteomes" id="UP000178977"/>
    </source>
</evidence>
<reference evidence="1 2" key="1">
    <citation type="journal article" date="2016" name="Nat. Commun.">
        <title>Thousands of microbial genomes shed light on interconnected biogeochemical processes in an aquifer system.</title>
        <authorList>
            <person name="Anantharaman K."/>
            <person name="Brown C.T."/>
            <person name="Hug L.A."/>
            <person name="Sharon I."/>
            <person name="Castelle C.J."/>
            <person name="Probst A.J."/>
            <person name="Thomas B.C."/>
            <person name="Singh A."/>
            <person name="Wilkins M.J."/>
            <person name="Karaoz U."/>
            <person name="Brodie E.L."/>
            <person name="Williams K.H."/>
            <person name="Hubbard S.S."/>
            <person name="Banfield J.F."/>
        </authorList>
    </citation>
    <scope>NUCLEOTIDE SEQUENCE [LARGE SCALE GENOMIC DNA]</scope>
</reference>
<dbReference type="AlphaFoldDB" id="A0A1G2LEV7"/>
<comment type="caution">
    <text evidence="1">The sequence shown here is derived from an EMBL/GenBank/DDBJ whole genome shotgun (WGS) entry which is preliminary data.</text>
</comment>
<accession>A0A1G2LEV7</accession>
<gene>
    <name evidence="1" type="ORF">A3A44_01395</name>
</gene>
<dbReference type="InterPro" id="IPR043148">
    <property type="entry name" value="TagF_C"/>
</dbReference>
<organism evidence="1 2">
    <name type="scientific">Candidatus Sungbacteria bacterium RIFCSPLOWO2_01_FULL_60_25</name>
    <dbReference type="NCBI Taxonomy" id="1802281"/>
    <lineage>
        <taxon>Bacteria</taxon>
        <taxon>Candidatus Sungiibacteriota</taxon>
    </lineage>
</organism>
<proteinExistence type="predicted"/>
<dbReference type="GO" id="GO:0016020">
    <property type="term" value="C:membrane"/>
    <property type="evidence" value="ECO:0007669"/>
    <property type="project" value="InterPro"/>
</dbReference>
<evidence type="ECO:0000313" key="1">
    <source>
        <dbReference type="EMBL" id="OHA10147.1"/>
    </source>
</evidence>
<protein>
    <recommendedName>
        <fullName evidence="3">UDP-N-acetylglucosamine 2-epimerase domain-containing protein</fullName>
    </recommendedName>
</protein>
<dbReference type="EMBL" id="MHQT01000003">
    <property type="protein sequence ID" value="OHA10147.1"/>
    <property type="molecule type" value="Genomic_DNA"/>
</dbReference>
<evidence type="ECO:0008006" key="3">
    <source>
        <dbReference type="Google" id="ProtNLM"/>
    </source>
</evidence>